<gene>
    <name evidence="6" type="ORF">BN53_06950</name>
</gene>
<evidence type="ECO:0000256" key="1">
    <source>
        <dbReference type="ARBA" id="ARBA00000073"/>
    </source>
</evidence>
<dbReference type="GO" id="GO:0009982">
    <property type="term" value="F:pseudouridine synthase activity"/>
    <property type="evidence" value="ECO:0007669"/>
    <property type="project" value="InterPro"/>
</dbReference>
<evidence type="ECO:0000313" key="6">
    <source>
        <dbReference type="EMBL" id="CCI85820.1"/>
    </source>
</evidence>
<accession>I7JYT3</accession>
<dbReference type="Gene3D" id="3.30.2350.10">
    <property type="entry name" value="Pseudouridine synthase"/>
    <property type="match status" value="1"/>
</dbReference>
<keyword evidence="7" id="KW-1185">Reference proteome</keyword>
<dbReference type="Proteomes" id="UP000009311">
    <property type="component" value="Unassembled WGS sequence"/>
</dbReference>
<dbReference type="OrthoDB" id="9773999at2"/>
<evidence type="ECO:0000259" key="5">
    <source>
        <dbReference type="Pfam" id="PF00849"/>
    </source>
</evidence>
<organism evidence="6 7">
    <name type="scientific">Lactobacillus pasteurii DSM 23907 = CRBIP 24.76</name>
    <dbReference type="NCBI Taxonomy" id="1423790"/>
    <lineage>
        <taxon>Bacteria</taxon>
        <taxon>Bacillati</taxon>
        <taxon>Bacillota</taxon>
        <taxon>Bacilli</taxon>
        <taxon>Lactobacillales</taxon>
        <taxon>Lactobacillaceae</taxon>
        <taxon>Lactobacillus</taxon>
    </lineage>
</organism>
<dbReference type="PATRIC" id="fig|1423790.3.peg.16"/>
<dbReference type="Pfam" id="PF00849">
    <property type="entry name" value="PseudoU_synth_2"/>
    <property type="match status" value="1"/>
</dbReference>
<dbReference type="eggNOG" id="COG0564">
    <property type="taxonomic scope" value="Bacteria"/>
</dbReference>
<dbReference type="GO" id="GO:0000455">
    <property type="term" value="P:enzyme-directed rRNA pseudouridine synthesis"/>
    <property type="evidence" value="ECO:0007669"/>
    <property type="project" value="TreeGrafter"/>
</dbReference>
<dbReference type="SUPFAM" id="SSF55120">
    <property type="entry name" value="Pseudouridine synthase"/>
    <property type="match status" value="1"/>
</dbReference>
<dbReference type="InterPro" id="IPR006224">
    <property type="entry name" value="PsdUridine_synth_RluA-like_CS"/>
</dbReference>
<comment type="similarity">
    <text evidence="2">Belongs to the pseudouridine synthase RluA family.</text>
</comment>
<dbReference type="InterPro" id="IPR020103">
    <property type="entry name" value="PsdUridine_synth_cat_dom_sf"/>
</dbReference>
<dbReference type="CDD" id="cd02869">
    <property type="entry name" value="PseudoU_synth_RluA_like"/>
    <property type="match status" value="1"/>
</dbReference>
<dbReference type="PROSITE" id="PS01129">
    <property type="entry name" value="PSI_RLU"/>
    <property type="match status" value="1"/>
</dbReference>
<evidence type="ECO:0000256" key="4">
    <source>
        <dbReference type="ARBA" id="ARBA00033164"/>
    </source>
</evidence>
<proteinExistence type="inferred from homology"/>
<feature type="domain" description="Pseudouridine synthase RsuA/RluA-like" evidence="5">
    <location>
        <begin position="88"/>
        <end position="234"/>
    </location>
</feature>
<name>I7JYT3_9LACO</name>
<dbReference type="AlphaFoldDB" id="I7JYT3"/>
<dbReference type="InterPro" id="IPR006145">
    <property type="entry name" value="PsdUridine_synth_RsuA/RluA"/>
</dbReference>
<dbReference type="STRING" id="1423790.BN53_06950"/>
<dbReference type="PANTHER" id="PTHR21600:SF87">
    <property type="entry name" value="RNA PSEUDOURIDYLATE SYNTHASE DOMAIN-CONTAINING PROTEIN 1"/>
    <property type="match status" value="1"/>
</dbReference>
<evidence type="ECO:0000313" key="7">
    <source>
        <dbReference type="Proteomes" id="UP000009311"/>
    </source>
</evidence>
<evidence type="ECO:0000256" key="2">
    <source>
        <dbReference type="ARBA" id="ARBA00010876"/>
    </source>
</evidence>
<dbReference type="RefSeq" id="WP_009560385.1">
    <property type="nucleotide sequence ID" value="NZ_AYZN01000001.1"/>
</dbReference>
<dbReference type="InterPro" id="IPR050188">
    <property type="entry name" value="RluA_PseudoU_synthase"/>
</dbReference>
<keyword evidence="6" id="KW-0456">Lyase</keyword>
<dbReference type="GO" id="GO:0003723">
    <property type="term" value="F:RNA binding"/>
    <property type="evidence" value="ECO:0007669"/>
    <property type="project" value="InterPro"/>
</dbReference>
<comment type="catalytic activity">
    <reaction evidence="1">
        <text>a uridine in RNA = a pseudouridine in RNA</text>
        <dbReference type="Rhea" id="RHEA:48348"/>
        <dbReference type="Rhea" id="RHEA-COMP:12068"/>
        <dbReference type="Rhea" id="RHEA-COMP:12069"/>
        <dbReference type="ChEBI" id="CHEBI:65314"/>
        <dbReference type="ChEBI" id="CHEBI:65315"/>
    </reaction>
</comment>
<evidence type="ECO:0000256" key="3">
    <source>
        <dbReference type="ARBA" id="ARBA00031870"/>
    </source>
</evidence>
<dbReference type="PANTHER" id="PTHR21600">
    <property type="entry name" value="MITOCHONDRIAL RNA PSEUDOURIDINE SYNTHASE"/>
    <property type="match status" value="1"/>
</dbReference>
<dbReference type="EMBL" id="CAKD01000023">
    <property type="protein sequence ID" value="CCI85820.1"/>
    <property type="molecule type" value="Genomic_DNA"/>
</dbReference>
<comment type="caution">
    <text evidence="6">The sequence shown here is derived from an EMBL/GenBank/DDBJ whole genome shotgun (WGS) entry which is preliminary data.</text>
</comment>
<reference evidence="6 7" key="1">
    <citation type="submission" date="2012-06" db="EMBL/GenBank/DDBJ databases">
        <title>Draft Genome Sequence of Lactobacillus pasteurii CRBIP 24.76T.</title>
        <authorList>
            <person name="Cousin S."/>
            <person name="Bouchier C."/>
            <person name="Loux V."/>
            <person name="Ma L."/>
            <person name="Creno S."/>
            <person name="Bizet C."/>
            <person name="Clermont D."/>
        </authorList>
    </citation>
    <scope>NUCLEOTIDE SEQUENCE [LARGE SCALE GENOMIC DNA]</scope>
    <source>
        <strain evidence="7">CRBIP 24.76T</strain>
    </source>
</reference>
<dbReference type="GO" id="GO:0016829">
    <property type="term" value="F:lyase activity"/>
    <property type="evidence" value="ECO:0007669"/>
    <property type="project" value="UniProtKB-KW"/>
</dbReference>
<protein>
    <recommendedName>
        <fullName evidence="3">RNA pseudouridylate synthase</fullName>
    </recommendedName>
    <alternativeName>
        <fullName evidence="4">RNA-uridine isomerase</fullName>
    </alternativeName>
</protein>
<sequence>MKYNFSLQYPKTRDPKPVSKVLQELLIPRKWRHELRTNKVVLINQNYRNFNELVYPEDQIDLTFEYTSQQQEYPASGQMPDVVYEDQDILIINKKAGQKTHPNLFETDTALNDCATYLHASPYIVHRLDMLTSGLLLVAKNPIVVSLLNRQLISKEFKRDYLAKVNLNSEIASSGTIDFPIGQDLADQRKRKVDPNGLKAITHYQIIKKDADTATLKLSLDTGRTHQIRVHLAAIGCPIIGDPLYNPNYEAGQQLQLQAFQIALTKPFSYEELKVKLTRDKMIL</sequence>
<dbReference type="GO" id="GO:0140098">
    <property type="term" value="F:catalytic activity, acting on RNA"/>
    <property type="evidence" value="ECO:0007669"/>
    <property type="project" value="UniProtKB-ARBA"/>
</dbReference>